<dbReference type="STRING" id="45071.Lpar_2072"/>
<protein>
    <submittedName>
        <fullName evidence="2">Uncharacterized protein</fullName>
    </submittedName>
</protein>
<dbReference type="OrthoDB" id="5652527at2"/>
<dbReference type="RefSeq" id="WP_058517881.1">
    <property type="nucleotide sequence ID" value="NZ_CAAAIE010000010.1"/>
</dbReference>
<dbReference type="PATRIC" id="fig|45071.6.peg.2221"/>
<dbReference type="EMBL" id="LSOG01000036">
    <property type="protein sequence ID" value="OEH47922.1"/>
    <property type="molecule type" value="Genomic_DNA"/>
</dbReference>
<evidence type="ECO:0000256" key="1">
    <source>
        <dbReference type="SAM" id="MobiDB-lite"/>
    </source>
</evidence>
<keyword evidence="3" id="KW-1185">Reference proteome</keyword>
<dbReference type="AlphaFoldDB" id="A0A1E5JTT5"/>
<name>A0A1E5JTT5_9GAMM</name>
<evidence type="ECO:0000313" key="3">
    <source>
        <dbReference type="Proteomes" id="UP000095229"/>
    </source>
</evidence>
<feature type="compositionally biased region" description="Polar residues" evidence="1">
    <location>
        <begin position="205"/>
        <end position="222"/>
    </location>
</feature>
<comment type="caution">
    <text evidence="2">The sequence shown here is derived from an EMBL/GenBank/DDBJ whole genome shotgun (WGS) entry which is preliminary data.</text>
</comment>
<organism evidence="2 3">
    <name type="scientific">Legionella parisiensis</name>
    <dbReference type="NCBI Taxonomy" id="45071"/>
    <lineage>
        <taxon>Bacteria</taxon>
        <taxon>Pseudomonadati</taxon>
        <taxon>Pseudomonadota</taxon>
        <taxon>Gammaproteobacteria</taxon>
        <taxon>Legionellales</taxon>
        <taxon>Legionellaceae</taxon>
        <taxon>Legionella</taxon>
    </lineage>
</organism>
<dbReference type="Proteomes" id="UP000095229">
    <property type="component" value="Unassembled WGS sequence"/>
</dbReference>
<feature type="compositionally biased region" description="Basic and acidic residues" evidence="1">
    <location>
        <begin position="224"/>
        <end position="234"/>
    </location>
</feature>
<accession>A0A1E5JTT5</accession>
<gene>
    <name evidence="2" type="ORF">lpari_01110</name>
</gene>
<evidence type="ECO:0000313" key="2">
    <source>
        <dbReference type="EMBL" id="OEH47922.1"/>
    </source>
</evidence>
<reference evidence="2 3" key="1">
    <citation type="submission" date="2016-02" db="EMBL/GenBank/DDBJ databases">
        <title>Secondary metabolites in Legionella.</title>
        <authorList>
            <person name="Tobias N.J."/>
            <person name="Bode H.B."/>
        </authorList>
    </citation>
    <scope>NUCLEOTIDE SEQUENCE [LARGE SCALE GENOMIC DNA]</scope>
    <source>
        <strain evidence="2 3">DSM 19216</strain>
    </source>
</reference>
<feature type="region of interest" description="Disordered" evidence="1">
    <location>
        <begin position="205"/>
        <end position="234"/>
    </location>
</feature>
<proteinExistence type="predicted"/>
<sequence length="234" mass="25844">MSTNKDKVKELISSIRKDRQITGSTDTPEDFVDVRNHVSQTILNYLNDLEKTLDQDDEKTLSQKLGSLRVLSLTICGYALLNGGLELMHRVNEFFTGKDRADYKLLADLGENVIETAKNFNALLDDSSKNLGEKVWLTMKAYGKAVLSGVAGLFKGVQHGFNKGEGLIDTVSSMGQTSVAEGWAGFYKRFSNELAKATMNSMKESMSAMRNSSTSEVTLDTSVTDERDLSLSFQ</sequence>